<evidence type="ECO:0000313" key="1">
    <source>
        <dbReference type="EMBL" id="CAG8554631.1"/>
    </source>
</evidence>
<keyword evidence="2" id="KW-1185">Reference proteome</keyword>
<comment type="caution">
    <text evidence="1">The sequence shown here is derived from an EMBL/GenBank/DDBJ whole genome shotgun (WGS) entry which is preliminary data.</text>
</comment>
<organism evidence="1 2">
    <name type="scientific">Acaulospora colombiana</name>
    <dbReference type="NCBI Taxonomy" id="27376"/>
    <lineage>
        <taxon>Eukaryota</taxon>
        <taxon>Fungi</taxon>
        <taxon>Fungi incertae sedis</taxon>
        <taxon>Mucoromycota</taxon>
        <taxon>Glomeromycotina</taxon>
        <taxon>Glomeromycetes</taxon>
        <taxon>Diversisporales</taxon>
        <taxon>Acaulosporaceae</taxon>
        <taxon>Acaulospora</taxon>
    </lineage>
</organism>
<protein>
    <submittedName>
        <fullName evidence="1">5742_t:CDS:1</fullName>
    </submittedName>
</protein>
<evidence type="ECO:0000313" key="2">
    <source>
        <dbReference type="Proteomes" id="UP000789525"/>
    </source>
</evidence>
<proteinExistence type="predicted"/>
<dbReference type="EMBL" id="CAJVPT010008721">
    <property type="protein sequence ID" value="CAG8554631.1"/>
    <property type="molecule type" value="Genomic_DNA"/>
</dbReference>
<dbReference type="Proteomes" id="UP000789525">
    <property type="component" value="Unassembled WGS sequence"/>
</dbReference>
<name>A0ACA9LW68_9GLOM</name>
<reference evidence="1" key="1">
    <citation type="submission" date="2021-06" db="EMBL/GenBank/DDBJ databases">
        <authorList>
            <person name="Kallberg Y."/>
            <person name="Tangrot J."/>
            <person name="Rosling A."/>
        </authorList>
    </citation>
    <scope>NUCLEOTIDE SEQUENCE</scope>
    <source>
        <strain evidence="1">CL356</strain>
    </source>
</reference>
<accession>A0ACA9LW68</accession>
<gene>
    <name evidence="1" type="ORF">ACOLOM_LOCUS4992</name>
</gene>
<sequence length="297" mass="31737">MSPKVDIWAIRTNAEDGHSFPSRYPFDVASANDSTDETALFDRKSRKEESQHLPNMGAVPSPPLNGSLTVSLPFLTFLFVPFTAFEFRFAKGYDKMFSVSSRANFDDTAAQLEQWRSPLSTVLPLHGHCSPLQPMLAASQLRVEGVVEAVAEHATMTKDMSPHVVKPMLVLSLESSSVGWTPSTGAAAIVTGTPAEKAATTPYNIGTGATGRQNDLQAYAVGDGVVALTSRPTSGTGNDTEIVAIMVYPANTYSPPNTYTPYASNNPYAVYAPPTGPPTGYTTSSPPAPPFKQPPSY</sequence>